<dbReference type="InterPro" id="IPR006158">
    <property type="entry name" value="Cobalamin-bd"/>
</dbReference>
<comment type="caution">
    <text evidence="7">The sequence shown here is derived from an EMBL/GenBank/DDBJ whole genome shotgun (WGS) entry which is preliminary data.</text>
</comment>
<dbReference type="Pfam" id="PF02310">
    <property type="entry name" value="B12-binding"/>
    <property type="match status" value="1"/>
</dbReference>
<organism evidence="7 8">
    <name type="scientific">Candidatus Desulfacyla euxinica</name>
    <dbReference type="NCBI Taxonomy" id="2841693"/>
    <lineage>
        <taxon>Bacteria</taxon>
        <taxon>Deltaproteobacteria</taxon>
        <taxon>Candidatus Desulfacyla</taxon>
    </lineage>
</organism>
<evidence type="ECO:0000313" key="7">
    <source>
        <dbReference type="EMBL" id="MBC8177567.1"/>
    </source>
</evidence>
<evidence type="ECO:0000256" key="4">
    <source>
        <dbReference type="ARBA" id="ARBA00023235"/>
    </source>
</evidence>
<dbReference type="Gene3D" id="3.40.50.280">
    <property type="entry name" value="Cobalamin-binding domain"/>
    <property type="match status" value="1"/>
</dbReference>
<evidence type="ECO:0000256" key="3">
    <source>
        <dbReference type="ARBA" id="ARBA00022723"/>
    </source>
</evidence>
<evidence type="ECO:0000256" key="1">
    <source>
        <dbReference type="ARBA" id="ARBA00001922"/>
    </source>
</evidence>
<protein>
    <submittedName>
        <fullName evidence="7">Methylmalonyl-CoA mutase</fullName>
    </submittedName>
</protein>
<keyword evidence="2" id="KW-0846">Cobalamin</keyword>
<dbReference type="Proteomes" id="UP000650524">
    <property type="component" value="Unassembled WGS sequence"/>
</dbReference>
<dbReference type="AlphaFoldDB" id="A0A8J6MZP5"/>
<dbReference type="GO" id="GO:0046872">
    <property type="term" value="F:metal ion binding"/>
    <property type="evidence" value="ECO:0007669"/>
    <property type="project" value="UniProtKB-KW"/>
</dbReference>
<evidence type="ECO:0000256" key="5">
    <source>
        <dbReference type="ARBA" id="ARBA00023285"/>
    </source>
</evidence>
<proteinExistence type="predicted"/>
<gene>
    <name evidence="7" type="ORF">H8E19_09185</name>
</gene>
<evidence type="ECO:0000256" key="2">
    <source>
        <dbReference type="ARBA" id="ARBA00022628"/>
    </source>
</evidence>
<keyword evidence="4" id="KW-0413">Isomerase</keyword>
<sequence>MEQKIRFLLSRDDYYHQRGYWVLAKAFTRAGIEVVLGGIQTPNGIAPIAVQEAVDIIGYRIMNGDPKILISLLFDEMSKQGIGQVPVVVGGIIPKKDEDAIKGIGVKEVFHPYTPLESVVESVKAIGNEGRKYMTPRNTE</sequence>
<reference evidence="7 8" key="1">
    <citation type="submission" date="2020-08" db="EMBL/GenBank/DDBJ databases">
        <title>Bridging the membrane lipid divide: bacteria of the FCB group superphylum have the potential to synthesize archaeal ether lipids.</title>
        <authorList>
            <person name="Villanueva L."/>
            <person name="Von Meijenfeldt F.A.B."/>
            <person name="Westbye A.B."/>
            <person name="Yadav S."/>
            <person name="Hopmans E.C."/>
            <person name="Dutilh B.E."/>
            <person name="Sinninghe Damste J.S."/>
        </authorList>
    </citation>
    <scope>NUCLEOTIDE SEQUENCE [LARGE SCALE GENOMIC DNA]</scope>
    <source>
        <strain evidence="7">NIOZ-UU27</strain>
    </source>
</reference>
<dbReference type="GO" id="GO:0016853">
    <property type="term" value="F:isomerase activity"/>
    <property type="evidence" value="ECO:0007669"/>
    <property type="project" value="UniProtKB-KW"/>
</dbReference>
<comment type="cofactor">
    <cofactor evidence="1">
        <name>adenosylcob(III)alamin</name>
        <dbReference type="ChEBI" id="CHEBI:18408"/>
    </cofactor>
</comment>
<dbReference type="NCBIfam" id="TIGR00640">
    <property type="entry name" value="acid_CoA_mut_C"/>
    <property type="match status" value="1"/>
</dbReference>
<dbReference type="PANTHER" id="PTHR48101:SF1">
    <property type="entry name" value="METHYLMALONYL-COA MUTASE, LARGE SUBUNIT"/>
    <property type="match status" value="1"/>
</dbReference>
<dbReference type="GO" id="GO:0031419">
    <property type="term" value="F:cobalamin binding"/>
    <property type="evidence" value="ECO:0007669"/>
    <property type="project" value="UniProtKB-KW"/>
</dbReference>
<dbReference type="InterPro" id="IPR006159">
    <property type="entry name" value="Acid_CoA_mut_C"/>
</dbReference>
<keyword evidence="3" id="KW-0479">Metal-binding</keyword>
<dbReference type="PROSITE" id="PS51332">
    <property type="entry name" value="B12_BINDING"/>
    <property type="match status" value="1"/>
</dbReference>
<dbReference type="InterPro" id="IPR036724">
    <property type="entry name" value="Cobalamin-bd_sf"/>
</dbReference>
<name>A0A8J6MZP5_9DELT</name>
<dbReference type="EMBL" id="JACNJD010000217">
    <property type="protein sequence ID" value="MBC8177567.1"/>
    <property type="molecule type" value="Genomic_DNA"/>
</dbReference>
<dbReference type="PANTHER" id="PTHR48101">
    <property type="entry name" value="METHYLMALONYL-COA MUTASE, MITOCHONDRIAL-RELATED"/>
    <property type="match status" value="1"/>
</dbReference>
<accession>A0A8J6MZP5</accession>
<evidence type="ECO:0000313" key="8">
    <source>
        <dbReference type="Proteomes" id="UP000650524"/>
    </source>
</evidence>
<dbReference type="SUPFAM" id="SSF52242">
    <property type="entry name" value="Cobalamin (vitamin B12)-binding domain"/>
    <property type="match status" value="1"/>
</dbReference>
<evidence type="ECO:0000259" key="6">
    <source>
        <dbReference type="PROSITE" id="PS51332"/>
    </source>
</evidence>
<feature type="domain" description="B12-binding" evidence="6">
    <location>
        <begin position="2"/>
        <end position="133"/>
    </location>
</feature>
<keyword evidence="5" id="KW-0170">Cobalt</keyword>